<evidence type="ECO:0000259" key="1">
    <source>
        <dbReference type="PROSITE" id="PS51387"/>
    </source>
</evidence>
<dbReference type="InterPro" id="IPR016167">
    <property type="entry name" value="FAD-bd_PCMH_sub1"/>
</dbReference>
<dbReference type="PANTHER" id="PTHR42934:SF1">
    <property type="entry name" value="GLYCOLATE OXIDASE SUBUNIT GLCD"/>
    <property type="match status" value="1"/>
</dbReference>
<dbReference type="InterPro" id="IPR016166">
    <property type="entry name" value="FAD-bd_PCMH"/>
</dbReference>
<dbReference type="Gene3D" id="3.30.43.10">
    <property type="entry name" value="Uridine Diphospho-n-acetylenolpyruvylglucosamine Reductase, domain 2"/>
    <property type="match status" value="1"/>
</dbReference>
<name>A0A382MZC6_9ZZZZ</name>
<dbReference type="PANTHER" id="PTHR42934">
    <property type="entry name" value="GLYCOLATE OXIDASE SUBUNIT GLCD"/>
    <property type="match status" value="1"/>
</dbReference>
<proteinExistence type="predicted"/>
<dbReference type="InterPro" id="IPR036318">
    <property type="entry name" value="FAD-bd_PCMH-like_sf"/>
</dbReference>
<feature type="domain" description="FAD-binding PCMH-type" evidence="1">
    <location>
        <begin position="37"/>
        <end position="100"/>
    </location>
</feature>
<dbReference type="SUPFAM" id="SSF56176">
    <property type="entry name" value="FAD-binding/transporter-associated domain-like"/>
    <property type="match status" value="1"/>
</dbReference>
<dbReference type="InterPro" id="IPR006094">
    <property type="entry name" value="Oxid_FAD_bind_N"/>
</dbReference>
<reference evidence="2" key="1">
    <citation type="submission" date="2018-05" db="EMBL/GenBank/DDBJ databases">
        <authorList>
            <person name="Lanie J.A."/>
            <person name="Ng W.-L."/>
            <person name="Kazmierczak K.M."/>
            <person name="Andrzejewski T.M."/>
            <person name="Davidsen T.M."/>
            <person name="Wayne K.J."/>
            <person name="Tettelin H."/>
            <person name="Glass J.I."/>
            <person name="Rusch D."/>
            <person name="Podicherti R."/>
            <person name="Tsui H.-C.T."/>
            <person name="Winkler M.E."/>
        </authorList>
    </citation>
    <scope>NUCLEOTIDE SEQUENCE</scope>
</reference>
<dbReference type="GO" id="GO:0071949">
    <property type="term" value="F:FAD binding"/>
    <property type="evidence" value="ECO:0007669"/>
    <property type="project" value="InterPro"/>
</dbReference>
<dbReference type="PROSITE" id="PS51387">
    <property type="entry name" value="FAD_PCMH"/>
    <property type="match status" value="1"/>
</dbReference>
<sequence length="100" mass="10791">MSQNDLINELRSIVGKDAVLAEEQELVVYECDAYTLQKNLPTAVVLPQTTEEVVAIVKLCNRLKLPIIPRGAGTSLSGAVLAVDGGVMIAITRMNRVLDI</sequence>
<dbReference type="InterPro" id="IPR051914">
    <property type="entry name" value="FAD-linked_OxidoTrans_Type4"/>
</dbReference>
<feature type="non-terminal residue" evidence="2">
    <location>
        <position position="100"/>
    </location>
</feature>
<evidence type="ECO:0000313" key="2">
    <source>
        <dbReference type="EMBL" id="SVC53217.1"/>
    </source>
</evidence>
<protein>
    <recommendedName>
        <fullName evidence="1">FAD-binding PCMH-type domain-containing protein</fullName>
    </recommendedName>
</protein>
<organism evidence="2">
    <name type="scientific">marine metagenome</name>
    <dbReference type="NCBI Taxonomy" id="408172"/>
    <lineage>
        <taxon>unclassified sequences</taxon>
        <taxon>metagenomes</taxon>
        <taxon>ecological metagenomes</taxon>
    </lineage>
</organism>
<gene>
    <name evidence="2" type="ORF">METZ01_LOCUS306071</name>
</gene>
<dbReference type="Pfam" id="PF01565">
    <property type="entry name" value="FAD_binding_4"/>
    <property type="match status" value="1"/>
</dbReference>
<dbReference type="EMBL" id="UINC01096381">
    <property type="protein sequence ID" value="SVC53217.1"/>
    <property type="molecule type" value="Genomic_DNA"/>
</dbReference>
<dbReference type="AlphaFoldDB" id="A0A382MZC6"/>
<accession>A0A382MZC6</accession>